<gene>
    <name evidence="1" type="ORF">OCBIM_22036224mg</name>
</gene>
<dbReference type="AlphaFoldDB" id="A0A0L8I3S5"/>
<sequence length="57" mass="6588">MENGFLKLRPTILFRITLNLTIKSFSYQSKTTYVLPIAVHPLKLNKCHIELNTIQEG</sequence>
<accession>A0A0L8I3S5</accession>
<proteinExistence type="predicted"/>
<organism evidence="1">
    <name type="scientific">Octopus bimaculoides</name>
    <name type="common">California two-spotted octopus</name>
    <dbReference type="NCBI Taxonomy" id="37653"/>
    <lineage>
        <taxon>Eukaryota</taxon>
        <taxon>Metazoa</taxon>
        <taxon>Spiralia</taxon>
        <taxon>Lophotrochozoa</taxon>
        <taxon>Mollusca</taxon>
        <taxon>Cephalopoda</taxon>
        <taxon>Coleoidea</taxon>
        <taxon>Octopodiformes</taxon>
        <taxon>Octopoda</taxon>
        <taxon>Incirrata</taxon>
        <taxon>Octopodidae</taxon>
        <taxon>Octopus</taxon>
    </lineage>
</organism>
<name>A0A0L8I3S5_OCTBM</name>
<dbReference type="EMBL" id="KQ416626">
    <property type="protein sequence ID" value="KOF96148.1"/>
    <property type="molecule type" value="Genomic_DNA"/>
</dbReference>
<protein>
    <submittedName>
        <fullName evidence="1">Uncharacterized protein</fullName>
    </submittedName>
</protein>
<reference evidence="1" key="1">
    <citation type="submission" date="2015-07" db="EMBL/GenBank/DDBJ databases">
        <title>MeaNS - Measles Nucleotide Surveillance Program.</title>
        <authorList>
            <person name="Tran T."/>
            <person name="Druce J."/>
        </authorList>
    </citation>
    <scope>NUCLEOTIDE SEQUENCE</scope>
    <source>
        <strain evidence="1">UCB-OBI-ISO-001</strain>
        <tissue evidence="1">Gonad</tissue>
    </source>
</reference>
<evidence type="ECO:0000313" key="1">
    <source>
        <dbReference type="EMBL" id="KOF96148.1"/>
    </source>
</evidence>